<comment type="caution">
    <text evidence="3">The sequence shown here is derived from an EMBL/GenBank/DDBJ whole genome shotgun (WGS) entry which is preliminary data.</text>
</comment>
<evidence type="ECO:0000256" key="1">
    <source>
        <dbReference type="PROSITE-ProRule" id="PRU00047"/>
    </source>
</evidence>
<evidence type="ECO:0000313" key="4">
    <source>
        <dbReference type="Proteomes" id="UP000554482"/>
    </source>
</evidence>
<organism evidence="3 4">
    <name type="scientific">Thalictrum thalictroides</name>
    <name type="common">Rue-anemone</name>
    <name type="synonym">Anemone thalictroides</name>
    <dbReference type="NCBI Taxonomy" id="46969"/>
    <lineage>
        <taxon>Eukaryota</taxon>
        <taxon>Viridiplantae</taxon>
        <taxon>Streptophyta</taxon>
        <taxon>Embryophyta</taxon>
        <taxon>Tracheophyta</taxon>
        <taxon>Spermatophyta</taxon>
        <taxon>Magnoliopsida</taxon>
        <taxon>Ranunculales</taxon>
        <taxon>Ranunculaceae</taxon>
        <taxon>Thalictroideae</taxon>
        <taxon>Thalictrum</taxon>
    </lineage>
</organism>
<dbReference type="EMBL" id="JABWDY010002157">
    <property type="protein sequence ID" value="KAF5206863.1"/>
    <property type="molecule type" value="Genomic_DNA"/>
</dbReference>
<evidence type="ECO:0000259" key="2">
    <source>
        <dbReference type="PROSITE" id="PS50158"/>
    </source>
</evidence>
<dbReference type="Proteomes" id="UP000554482">
    <property type="component" value="Unassembled WGS sequence"/>
</dbReference>
<dbReference type="PROSITE" id="PS50158">
    <property type="entry name" value="ZF_CCHC"/>
    <property type="match status" value="1"/>
</dbReference>
<keyword evidence="1" id="KW-0862">Zinc</keyword>
<protein>
    <recommendedName>
        <fullName evidence="2">CCHC-type domain-containing protein</fullName>
    </recommendedName>
</protein>
<dbReference type="AlphaFoldDB" id="A0A7J6XBJ7"/>
<sequence length="141" mass="15606">MGSKGASSSNANNLRCFICRSGGHFAKDCVFHNFACVKLRDDHWMRFGVSTQPRSLGREFLSCMYASDCKGFLWVDEIADVKLKKQEISSNLLKENNKIGEAAEDFVTLKISTDQKLEMSAEGSGKAISELVKLLSKTGMN</sequence>
<feature type="domain" description="CCHC-type" evidence="2">
    <location>
        <begin position="15"/>
        <end position="29"/>
    </location>
</feature>
<proteinExistence type="predicted"/>
<evidence type="ECO:0000313" key="3">
    <source>
        <dbReference type="EMBL" id="KAF5206863.1"/>
    </source>
</evidence>
<dbReference type="InterPro" id="IPR036875">
    <property type="entry name" value="Znf_CCHC_sf"/>
</dbReference>
<accession>A0A7J6XBJ7</accession>
<reference evidence="3 4" key="1">
    <citation type="submission" date="2020-06" db="EMBL/GenBank/DDBJ databases">
        <title>Transcriptomic and genomic resources for Thalictrum thalictroides and T. hernandezii: Facilitating candidate gene discovery in an emerging model plant lineage.</title>
        <authorList>
            <person name="Arias T."/>
            <person name="Riano-Pachon D.M."/>
            <person name="Di Stilio V.S."/>
        </authorList>
    </citation>
    <scope>NUCLEOTIDE SEQUENCE [LARGE SCALE GENOMIC DNA]</scope>
    <source>
        <strain evidence="4">cv. WT478/WT964</strain>
        <tissue evidence="3">Leaves</tissue>
    </source>
</reference>
<keyword evidence="1" id="KW-0479">Metal-binding</keyword>
<name>A0A7J6XBJ7_THATH</name>
<dbReference type="SUPFAM" id="SSF57756">
    <property type="entry name" value="Retrovirus zinc finger-like domains"/>
    <property type="match status" value="1"/>
</dbReference>
<keyword evidence="1" id="KW-0863">Zinc-finger</keyword>
<dbReference type="GO" id="GO:0003676">
    <property type="term" value="F:nucleic acid binding"/>
    <property type="evidence" value="ECO:0007669"/>
    <property type="project" value="InterPro"/>
</dbReference>
<keyword evidence="4" id="KW-1185">Reference proteome</keyword>
<dbReference type="GO" id="GO:0008270">
    <property type="term" value="F:zinc ion binding"/>
    <property type="evidence" value="ECO:0007669"/>
    <property type="project" value="UniProtKB-KW"/>
</dbReference>
<gene>
    <name evidence="3" type="ORF">FRX31_003552</name>
</gene>
<dbReference type="InterPro" id="IPR001878">
    <property type="entry name" value="Znf_CCHC"/>
</dbReference>